<dbReference type="AlphaFoldDB" id="A0A165TJH2"/>
<proteinExistence type="predicted"/>
<feature type="domain" description="F-box" evidence="1">
    <location>
        <begin position="76"/>
        <end position="119"/>
    </location>
</feature>
<dbReference type="Proteomes" id="UP000076727">
    <property type="component" value="Unassembled WGS sequence"/>
</dbReference>
<organism evidence="2 3">
    <name type="scientific">Daedalea quercina L-15889</name>
    <dbReference type="NCBI Taxonomy" id="1314783"/>
    <lineage>
        <taxon>Eukaryota</taxon>
        <taxon>Fungi</taxon>
        <taxon>Dikarya</taxon>
        <taxon>Basidiomycota</taxon>
        <taxon>Agaricomycotina</taxon>
        <taxon>Agaricomycetes</taxon>
        <taxon>Polyporales</taxon>
        <taxon>Fomitopsis</taxon>
    </lineage>
</organism>
<reference evidence="2 3" key="1">
    <citation type="journal article" date="2016" name="Mol. Biol. Evol.">
        <title>Comparative Genomics of Early-Diverging Mushroom-Forming Fungi Provides Insights into the Origins of Lignocellulose Decay Capabilities.</title>
        <authorList>
            <person name="Nagy L.G."/>
            <person name="Riley R."/>
            <person name="Tritt A."/>
            <person name="Adam C."/>
            <person name="Daum C."/>
            <person name="Floudas D."/>
            <person name="Sun H."/>
            <person name="Yadav J.S."/>
            <person name="Pangilinan J."/>
            <person name="Larsson K.H."/>
            <person name="Matsuura K."/>
            <person name="Barry K."/>
            <person name="Labutti K."/>
            <person name="Kuo R."/>
            <person name="Ohm R.A."/>
            <person name="Bhattacharya S.S."/>
            <person name="Shirouzu T."/>
            <person name="Yoshinaga Y."/>
            <person name="Martin F.M."/>
            <person name="Grigoriev I.V."/>
            <person name="Hibbett D.S."/>
        </authorList>
    </citation>
    <scope>NUCLEOTIDE SEQUENCE [LARGE SCALE GENOMIC DNA]</scope>
    <source>
        <strain evidence="2 3">L-15889</strain>
    </source>
</reference>
<evidence type="ECO:0000313" key="3">
    <source>
        <dbReference type="Proteomes" id="UP000076727"/>
    </source>
</evidence>
<dbReference type="OrthoDB" id="2804675at2759"/>
<accession>A0A165TJH2</accession>
<dbReference type="SUPFAM" id="SSF81383">
    <property type="entry name" value="F-box domain"/>
    <property type="match status" value="1"/>
</dbReference>
<protein>
    <recommendedName>
        <fullName evidence="1">F-box domain-containing protein</fullName>
    </recommendedName>
</protein>
<dbReference type="EMBL" id="KV429036">
    <property type="protein sequence ID" value="KZT73533.1"/>
    <property type="molecule type" value="Genomic_DNA"/>
</dbReference>
<evidence type="ECO:0000313" key="2">
    <source>
        <dbReference type="EMBL" id="KZT73533.1"/>
    </source>
</evidence>
<sequence>MHASEPSPSTALDKPYTSCSACTPFQDAHASRMRPLRHFAPGPDGVDWNDCYWGYGEYYRPRRRTVVRPLPWSIASRIPLELTDHIISFLRWETKDLYNCALVCRAWYRRSQVFLYGRIVIDGPKDYNALKRFARSSPRSGYYLPLTRTMSIQCSHFPLDRKPSQYVHAQTIPLVFGGSVRGLKCLMLSNVLYPPYHNTFFTFMSRFTEVVHLRLGYFTICSFGDLRRIICSLPKLCELQLLKGKLTGTGTGAGVPHNVIVAGAEDGDVTPHLCKLHLQLMEPRLLSLLASWITSMNVCKHVTTLVLGDTDSDVSESRPSVDTILQAIGPSLTALTYVVLSTEEGYFLGPLASCTGLLKVKLSICVDPIESWRGIVAALHETFSQLFSAQIRTLELELSLDSPQDSPDTSPHSHNEFAGIDMVQIHESITRSLFDSLRDVRIDIMRSAGAPALTSDAFLTATEMDHHVRLILQPWDKRGILGVTYEDPN</sequence>
<gene>
    <name evidence="2" type="ORF">DAEQUDRAFT_721592</name>
</gene>
<dbReference type="Gene3D" id="1.20.1280.50">
    <property type="match status" value="1"/>
</dbReference>
<keyword evidence="3" id="KW-1185">Reference proteome</keyword>
<dbReference type="InterPro" id="IPR001810">
    <property type="entry name" value="F-box_dom"/>
</dbReference>
<dbReference type="InterPro" id="IPR036047">
    <property type="entry name" value="F-box-like_dom_sf"/>
</dbReference>
<evidence type="ECO:0000259" key="1">
    <source>
        <dbReference type="Pfam" id="PF12937"/>
    </source>
</evidence>
<dbReference type="SUPFAM" id="SSF52047">
    <property type="entry name" value="RNI-like"/>
    <property type="match status" value="1"/>
</dbReference>
<dbReference type="Pfam" id="PF12937">
    <property type="entry name" value="F-box-like"/>
    <property type="match status" value="1"/>
</dbReference>
<name>A0A165TJH2_9APHY</name>